<dbReference type="CDD" id="cd02094">
    <property type="entry name" value="P-type_ATPase_Cu-like"/>
    <property type="match status" value="1"/>
</dbReference>
<proteinExistence type="inferred from homology"/>
<dbReference type="NCBIfam" id="TIGR01512">
    <property type="entry name" value="ATPase-IB2_Cd"/>
    <property type="match status" value="1"/>
</dbReference>
<evidence type="ECO:0000256" key="14">
    <source>
        <dbReference type="ARBA" id="ARBA00023065"/>
    </source>
</evidence>
<dbReference type="Gene3D" id="3.40.1110.10">
    <property type="entry name" value="Calcium-transporting ATPase, cytoplasmic domain N"/>
    <property type="match status" value="1"/>
</dbReference>
<organism evidence="20 21">
    <name type="scientific">Lentibacter algarum</name>
    <dbReference type="NCBI Taxonomy" id="576131"/>
    <lineage>
        <taxon>Bacteria</taxon>
        <taxon>Pseudomonadati</taxon>
        <taxon>Pseudomonadota</taxon>
        <taxon>Alphaproteobacteria</taxon>
        <taxon>Rhodobacterales</taxon>
        <taxon>Roseobacteraceae</taxon>
        <taxon>Lentibacter</taxon>
    </lineage>
</organism>
<dbReference type="GO" id="GO:0016887">
    <property type="term" value="F:ATP hydrolysis activity"/>
    <property type="evidence" value="ECO:0007669"/>
    <property type="project" value="InterPro"/>
</dbReference>
<dbReference type="Gene3D" id="3.40.50.1000">
    <property type="entry name" value="HAD superfamily/HAD-like"/>
    <property type="match status" value="1"/>
</dbReference>
<dbReference type="InterPro" id="IPR023299">
    <property type="entry name" value="ATPase_P-typ_cyto_dom_N"/>
</dbReference>
<feature type="transmembrane region" description="Helical" evidence="18">
    <location>
        <begin position="183"/>
        <end position="206"/>
    </location>
</feature>
<dbReference type="InterPro" id="IPR017969">
    <property type="entry name" value="Heavy-metal-associated_CS"/>
</dbReference>
<keyword evidence="10" id="KW-0460">Magnesium</keyword>
<evidence type="ECO:0000256" key="8">
    <source>
        <dbReference type="ARBA" id="ARBA00022796"/>
    </source>
</evidence>
<evidence type="ECO:0000256" key="7">
    <source>
        <dbReference type="ARBA" id="ARBA00022741"/>
    </source>
</evidence>
<dbReference type="InterPro" id="IPR023298">
    <property type="entry name" value="ATPase_P-typ_TM_dom_sf"/>
</dbReference>
<keyword evidence="6" id="KW-0677">Repeat</keyword>
<evidence type="ECO:0000256" key="11">
    <source>
        <dbReference type="ARBA" id="ARBA00022967"/>
    </source>
</evidence>
<dbReference type="PRINTS" id="PR00119">
    <property type="entry name" value="CATATPASE"/>
</dbReference>
<name>A0A1H3JV51_9RHOB</name>
<dbReference type="FunFam" id="3.30.70.100:FF:000005">
    <property type="entry name" value="Copper-exporting P-type ATPase A"/>
    <property type="match status" value="1"/>
</dbReference>
<dbReference type="PROSITE" id="PS50846">
    <property type="entry name" value="HMA_2"/>
    <property type="match status" value="2"/>
</dbReference>
<dbReference type="GO" id="GO:0005886">
    <property type="term" value="C:plasma membrane"/>
    <property type="evidence" value="ECO:0007669"/>
    <property type="project" value="UniProtKB-SubCell"/>
</dbReference>
<dbReference type="SUPFAM" id="SSF56784">
    <property type="entry name" value="HAD-like"/>
    <property type="match status" value="1"/>
</dbReference>
<evidence type="ECO:0000256" key="1">
    <source>
        <dbReference type="ARBA" id="ARBA00004127"/>
    </source>
</evidence>
<dbReference type="InterPro" id="IPR027256">
    <property type="entry name" value="P-typ_ATPase_IB"/>
</dbReference>
<evidence type="ECO:0000256" key="9">
    <source>
        <dbReference type="ARBA" id="ARBA00022840"/>
    </source>
</evidence>
<feature type="transmembrane region" description="Helical" evidence="18">
    <location>
        <begin position="156"/>
        <end position="177"/>
    </location>
</feature>
<evidence type="ECO:0000256" key="12">
    <source>
        <dbReference type="ARBA" id="ARBA00022989"/>
    </source>
</evidence>
<dbReference type="FunFam" id="2.70.150.10:FF:000002">
    <property type="entry name" value="Copper-transporting ATPase 1, putative"/>
    <property type="match status" value="1"/>
</dbReference>
<dbReference type="InterPro" id="IPR044492">
    <property type="entry name" value="P_typ_ATPase_HD_dom"/>
</dbReference>
<keyword evidence="14" id="KW-0406">Ion transport</keyword>
<comment type="similarity">
    <text evidence="2 18">Belongs to the cation transport ATPase (P-type) (TC 3.A.3) family. Type IB subfamily.</text>
</comment>
<dbReference type="NCBIfam" id="TIGR01511">
    <property type="entry name" value="ATPase-IB1_Cu"/>
    <property type="match status" value="1"/>
</dbReference>
<dbReference type="SUPFAM" id="SSF81665">
    <property type="entry name" value="Calcium ATPase, transmembrane domain M"/>
    <property type="match status" value="1"/>
</dbReference>
<dbReference type="InterPro" id="IPR036412">
    <property type="entry name" value="HAD-like_sf"/>
</dbReference>
<dbReference type="Pfam" id="PF00403">
    <property type="entry name" value="HMA"/>
    <property type="match status" value="2"/>
</dbReference>
<dbReference type="EMBL" id="FNPR01000002">
    <property type="protein sequence ID" value="SDY43218.1"/>
    <property type="molecule type" value="Genomic_DNA"/>
</dbReference>
<dbReference type="STRING" id="576131.SAMN05444486_102159"/>
<keyword evidence="8" id="KW-0187">Copper transport</keyword>
<dbReference type="GO" id="GO:0005524">
    <property type="term" value="F:ATP binding"/>
    <property type="evidence" value="ECO:0007669"/>
    <property type="project" value="UniProtKB-UniRule"/>
</dbReference>
<dbReference type="NCBIfam" id="TIGR00003">
    <property type="entry name" value="copper ion binding protein"/>
    <property type="match status" value="2"/>
</dbReference>
<protein>
    <recommendedName>
        <fullName evidence="16">P-type Cu(2+) transporter</fullName>
        <ecNumber evidence="16">7.2.2.9</ecNumber>
    </recommendedName>
</protein>
<dbReference type="Gene3D" id="2.70.150.10">
    <property type="entry name" value="Calcium-transporting ATPase, cytoplasmic transduction domain A"/>
    <property type="match status" value="1"/>
</dbReference>
<keyword evidence="11" id="KW-1278">Translocase</keyword>
<dbReference type="PANTHER" id="PTHR43520:SF8">
    <property type="entry name" value="P-TYPE CU(+) TRANSPORTER"/>
    <property type="match status" value="1"/>
</dbReference>
<dbReference type="PRINTS" id="PR00120">
    <property type="entry name" value="HATPASE"/>
</dbReference>
<dbReference type="InterPro" id="IPR006121">
    <property type="entry name" value="HMA_dom"/>
</dbReference>
<comment type="subcellular location">
    <subcellularLocation>
        <location evidence="18">Cell membrane</location>
    </subcellularLocation>
    <subcellularLocation>
        <location evidence="1">Endomembrane system</location>
        <topology evidence="1">Multi-pass membrane protein</topology>
    </subcellularLocation>
</comment>
<dbReference type="GO" id="GO:0005507">
    <property type="term" value="F:copper ion binding"/>
    <property type="evidence" value="ECO:0007669"/>
    <property type="project" value="InterPro"/>
</dbReference>
<keyword evidence="13" id="KW-0186">Copper</keyword>
<dbReference type="EC" id="7.2.2.9" evidence="16"/>
<dbReference type="GO" id="GO:0043682">
    <property type="term" value="F:P-type divalent copper transporter activity"/>
    <property type="evidence" value="ECO:0007669"/>
    <property type="project" value="UniProtKB-EC"/>
</dbReference>
<dbReference type="InterPro" id="IPR023214">
    <property type="entry name" value="HAD_sf"/>
</dbReference>
<dbReference type="Gene3D" id="3.30.70.100">
    <property type="match status" value="2"/>
</dbReference>
<keyword evidence="5 18" id="KW-0479">Metal-binding</keyword>
<dbReference type="Pfam" id="PF00702">
    <property type="entry name" value="Hydrolase"/>
    <property type="match status" value="1"/>
</dbReference>
<feature type="domain" description="HMA" evidence="19">
    <location>
        <begin position="2"/>
        <end position="66"/>
    </location>
</feature>
<dbReference type="GeneID" id="78124237"/>
<comment type="catalytic activity">
    <reaction evidence="17">
        <text>Cu(2+)(in) + ATP + H2O = Cu(2+)(out) + ADP + phosphate + H(+)</text>
        <dbReference type="Rhea" id="RHEA:10376"/>
        <dbReference type="ChEBI" id="CHEBI:15377"/>
        <dbReference type="ChEBI" id="CHEBI:15378"/>
        <dbReference type="ChEBI" id="CHEBI:29036"/>
        <dbReference type="ChEBI" id="CHEBI:30616"/>
        <dbReference type="ChEBI" id="CHEBI:43474"/>
        <dbReference type="ChEBI" id="CHEBI:456216"/>
        <dbReference type="EC" id="7.2.2.9"/>
    </reaction>
</comment>
<feature type="transmembrane region" description="Helical" evidence="18">
    <location>
        <begin position="411"/>
        <end position="431"/>
    </location>
</feature>
<feature type="transmembrane region" description="Helical" evidence="18">
    <location>
        <begin position="258"/>
        <end position="277"/>
    </location>
</feature>
<feature type="transmembrane region" description="Helical" evidence="18">
    <location>
        <begin position="227"/>
        <end position="252"/>
    </location>
</feature>
<keyword evidence="21" id="KW-1185">Reference proteome</keyword>
<keyword evidence="18" id="KW-1003">Cell membrane</keyword>
<dbReference type="InterPro" id="IPR018303">
    <property type="entry name" value="ATPase_P-typ_P_site"/>
</dbReference>
<keyword evidence="9 18" id="KW-0067">ATP-binding</keyword>
<evidence type="ECO:0000313" key="21">
    <source>
        <dbReference type="Proteomes" id="UP000199026"/>
    </source>
</evidence>
<evidence type="ECO:0000256" key="18">
    <source>
        <dbReference type="RuleBase" id="RU362081"/>
    </source>
</evidence>
<dbReference type="CDD" id="cd00371">
    <property type="entry name" value="HMA"/>
    <property type="match status" value="2"/>
</dbReference>
<gene>
    <name evidence="20" type="ORF">SAMN05444486_102159</name>
</gene>
<keyword evidence="15 18" id="KW-0472">Membrane</keyword>
<keyword evidence="12 18" id="KW-1133">Transmembrane helix</keyword>
<dbReference type="InterPro" id="IPR001757">
    <property type="entry name" value="P_typ_ATPase"/>
</dbReference>
<dbReference type="GO" id="GO:0055070">
    <property type="term" value="P:copper ion homeostasis"/>
    <property type="evidence" value="ECO:0007669"/>
    <property type="project" value="TreeGrafter"/>
</dbReference>
<evidence type="ECO:0000256" key="15">
    <source>
        <dbReference type="ARBA" id="ARBA00023136"/>
    </source>
</evidence>
<dbReference type="InterPro" id="IPR059000">
    <property type="entry name" value="ATPase_P-type_domA"/>
</dbReference>
<dbReference type="SFLD" id="SFLDF00027">
    <property type="entry name" value="p-type_atpase"/>
    <property type="match status" value="1"/>
</dbReference>
<sequence length="798" mass="83239">MSKIELQIQGLSCAGCVRRAEAAIVGVSGARDVSVNLATKRASLELGAAGLDEVTQALAKAGYPARIENAVFVIQGMSCASCVGRVEAAVRALDGVNEANVSFAAGELRVRYLERVVSEADIITAVRSAGYAAEQKGAGPSAAERRAEEIRGLKQSFIIALVLALPVFLLEMGGHLYPPFHHWVMANVGMQASWVFQFVLTSAVLIGPGRKFYTVGLPLLLKGAPDMNSLVAVGTMAAYAYSAIATFAPSWLPSGTRAVYFEAAAVIVTLILLGRYLEARAKGRAGEAIAKLVELAPTRVEVKRGEGFEEADISDVIVGDMLRLRPGARVPVDGSVARGESHVDESMLTGEPLPLRKSEGDALIAGTVNGAGALEMLAEKVGADTVLAGIVRTVEEAQAAKLPIQALVDRVTMWFVPVVMGLSVLTLLAWLAFGAEIATAMVAAVSVLIIACPCAMGLATPMSIMVGTGRGAELGVFFRKGDALQRLSEVRTVAFDKTGTLTEGKPKLTDFEALGRFEKDEVLRLVAAAEQGSEHPVARAVVAASEGALPVSESFEAIAGQGVMATVEGREVLIGTARLMRERGVALGGDASPLEAAGKSVSYAAIDGQIAALMAVSDALKPDARATVKALHDMGLKTVMITGDSVVAARYMAGLAGIDEVIAEVMPEGKLEAIRNLQLTGPVAFIGDGINDAPALSAADVGIAIGTGTDVAIESAEVVLMTGAPDKALVAVRLARKVMRNIRQNLFWAFAYNAALIPVAAGLFYPLTGWLLSPMLAAGAMALSSVFVVSNALRLRRA</sequence>
<dbReference type="NCBIfam" id="TIGR01525">
    <property type="entry name" value="ATPase-IB_hvy"/>
    <property type="match status" value="1"/>
</dbReference>
<evidence type="ECO:0000256" key="5">
    <source>
        <dbReference type="ARBA" id="ARBA00022723"/>
    </source>
</evidence>
<dbReference type="AlphaFoldDB" id="A0A1H3JV51"/>
<evidence type="ECO:0000256" key="16">
    <source>
        <dbReference type="ARBA" id="ARBA00038904"/>
    </source>
</evidence>
<dbReference type="NCBIfam" id="TIGR01494">
    <property type="entry name" value="ATPase_P-type"/>
    <property type="match status" value="1"/>
</dbReference>
<evidence type="ECO:0000256" key="4">
    <source>
        <dbReference type="ARBA" id="ARBA00022692"/>
    </source>
</evidence>
<dbReference type="InterPro" id="IPR006122">
    <property type="entry name" value="HMA_Cu_ion-bd"/>
</dbReference>
<dbReference type="Proteomes" id="UP000199026">
    <property type="component" value="Unassembled WGS sequence"/>
</dbReference>
<keyword evidence="4 18" id="KW-0812">Transmembrane</keyword>
<evidence type="ECO:0000256" key="17">
    <source>
        <dbReference type="ARBA" id="ARBA00047424"/>
    </source>
</evidence>
<dbReference type="InterPro" id="IPR036163">
    <property type="entry name" value="HMA_dom_sf"/>
</dbReference>
<dbReference type="PROSITE" id="PS00154">
    <property type="entry name" value="ATPASE_E1_E2"/>
    <property type="match status" value="1"/>
</dbReference>
<dbReference type="SFLD" id="SFLDS00003">
    <property type="entry name" value="Haloacid_Dehalogenase"/>
    <property type="match status" value="1"/>
</dbReference>
<dbReference type="SUPFAM" id="SSF81653">
    <property type="entry name" value="Calcium ATPase, transduction domain A"/>
    <property type="match status" value="1"/>
</dbReference>
<evidence type="ECO:0000313" key="20">
    <source>
        <dbReference type="EMBL" id="SDY43218.1"/>
    </source>
</evidence>
<dbReference type="InterPro" id="IPR008250">
    <property type="entry name" value="ATPase_P-typ_transduc_dom_A_sf"/>
</dbReference>
<dbReference type="PANTHER" id="PTHR43520">
    <property type="entry name" value="ATP7, ISOFORM B"/>
    <property type="match status" value="1"/>
</dbReference>
<dbReference type="Pfam" id="PF00122">
    <property type="entry name" value="E1-E2_ATPase"/>
    <property type="match status" value="1"/>
</dbReference>
<keyword evidence="3" id="KW-0813">Transport</keyword>
<dbReference type="OrthoDB" id="9807843at2"/>
<feature type="transmembrane region" description="Helical" evidence="18">
    <location>
        <begin position="746"/>
        <end position="765"/>
    </location>
</feature>
<dbReference type="SUPFAM" id="SSF55008">
    <property type="entry name" value="HMA, heavy metal-associated domain"/>
    <property type="match status" value="2"/>
</dbReference>
<feature type="transmembrane region" description="Helical" evidence="18">
    <location>
        <begin position="437"/>
        <end position="460"/>
    </location>
</feature>
<evidence type="ECO:0000256" key="10">
    <source>
        <dbReference type="ARBA" id="ARBA00022842"/>
    </source>
</evidence>
<dbReference type="RefSeq" id="WP_089889503.1">
    <property type="nucleotide sequence ID" value="NZ_CALJFH010000006.1"/>
</dbReference>
<accession>A0A1H3JV51</accession>
<evidence type="ECO:0000256" key="2">
    <source>
        <dbReference type="ARBA" id="ARBA00006024"/>
    </source>
</evidence>
<reference evidence="20 21" key="1">
    <citation type="submission" date="2016-10" db="EMBL/GenBank/DDBJ databases">
        <authorList>
            <person name="de Groot N.N."/>
        </authorList>
    </citation>
    <scope>NUCLEOTIDE SEQUENCE [LARGE SCALE GENOMIC DNA]</scope>
    <source>
        <strain evidence="20 21">DSM 24677</strain>
    </source>
</reference>
<evidence type="ECO:0000256" key="6">
    <source>
        <dbReference type="ARBA" id="ARBA00022737"/>
    </source>
</evidence>
<evidence type="ECO:0000256" key="3">
    <source>
        <dbReference type="ARBA" id="ARBA00022448"/>
    </source>
</evidence>
<dbReference type="SFLD" id="SFLDG00002">
    <property type="entry name" value="C1.7:_P-type_atpase_like"/>
    <property type="match status" value="1"/>
</dbReference>
<dbReference type="GO" id="GO:0012505">
    <property type="term" value="C:endomembrane system"/>
    <property type="evidence" value="ECO:0007669"/>
    <property type="project" value="UniProtKB-SubCell"/>
</dbReference>
<keyword evidence="7 18" id="KW-0547">Nucleotide-binding</keyword>
<evidence type="ECO:0000259" key="19">
    <source>
        <dbReference type="PROSITE" id="PS50846"/>
    </source>
</evidence>
<evidence type="ECO:0000256" key="13">
    <source>
        <dbReference type="ARBA" id="ARBA00023008"/>
    </source>
</evidence>
<dbReference type="PROSITE" id="PS01047">
    <property type="entry name" value="HMA_1"/>
    <property type="match status" value="1"/>
</dbReference>
<feature type="domain" description="HMA" evidence="19">
    <location>
        <begin position="68"/>
        <end position="134"/>
    </location>
</feature>
<feature type="transmembrane region" description="Helical" evidence="18">
    <location>
        <begin position="771"/>
        <end position="793"/>
    </location>
</feature>